<dbReference type="InterPro" id="IPR022655">
    <property type="entry name" value="DUF1553"/>
</dbReference>
<feature type="region of interest" description="Disordered" evidence="1">
    <location>
        <begin position="606"/>
        <end position="653"/>
    </location>
</feature>
<feature type="region of interest" description="Disordered" evidence="1">
    <location>
        <begin position="148"/>
        <end position="184"/>
    </location>
</feature>
<feature type="compositionally biased region" description="Polar residues" evidence="1">
    <location>
        <begin position="626"/>
        <end position="640"/>
    </location>
</feature>
<dbReference type="Pfam" id="PF07587">
    <property type="entry name" value="PSD1"/>
    <property type="match status" value="1"/>
</dbReference>
<dbReference type="EMBL" id="CP036298">
    <property type="protein sequence ID" value="QDV24262.1"/>
    <property type="molecule type" value="Genomic_DNA"/>
</dbReference>
<feature type="domain" description="DUF1553" evidence="3">
    <location>
        <begin position="469"/>
        <end position="559"/>
    </location>
</feature>
<evidence type="ECO:0000313" key="4">
    <source>
        <dbReference type="EMBL" id="QDV24262.1"/>
    </source>
</evidence>
<keyword evidence="2" id="KW-0472">Membrane</keyword>
<evidence type="ECO:0000259" key="3">
    <source>
        <dbReference type="Pfam" id="PF07587"/>
    </source>
</evidence>
<keyword evidence="2" id="KW-0812">Transmembrane</keyword>
<dbReference type="Proteomes" id="UP000318017">
    <property type="component" value="Chromosome"/>
</dbReference>
<dbReference type="KEGG" id="ahel:Q31a_25770"/>
<dbReference type="OrthoDB" id="223445at2"/>
<keyword evidence="5" id="KW-1185">Reference proteome</keyword>
<reference evidence="4 5" key="1">
    <citation type="submission" date="2019-02" db="EMBL/GenBank/DDBJ databases">
        <title>Deep-cultivation of Planctomycetes and their phenomic and genomic characterization uncovers novel biology.</title>
        <authorList>
            <person name="Wiegand S."/>
            <person name="Jogler M."/>
            <person name="Boedeker C."/>
            <person name="Pinto D."/>
            <person name="Vollmers J."/>
            <person name="Rivas-Marin E."/>
            <person name="Kohn T."/>
            <person name="Peeters S.H."/>
            <person name="Heuer A."/>
            <person name="Rast P."/>
            <person name="Oberbeckmann S."/>
            <person name="Bunk B."/>
            <person name="Jeske O."/>
            <person name="Meyerdierks A."/>
            <person name="Storesund J.E."/>
            <person name="Kallscheuer N."/>
            <person name="Luecker S."/>
            <person name="Lage O.M."/>
            <person name="Pohl T."/>
            <person name="Merkel B.J."/>
            <person name="Hornburger P."/>
            <person name="Mueller R.-W."/>
            <person name="Bruemmer F."/>
            <person name="Labrenz M."/>
            <person name="Spormann A.M."/>
            <person name="Op den Camp H."/>
            <person name="Overmann J."/>
            <person name="Amann R."/>
            <person name="Jetten M.S.M."/>
            <person name="Mascher T."/>
            <person name="Medema M.H."/>
            <person name="Devos D.P."/>
            <person name="Kaster A.-K."/>
            <person name="Ovreas L."/>
            <person name="Rohde M."/>
            <person name="Galperin M.Y."/>
            <person name="Jogler C."/>
        </authorList>
    </citation>
    <scope>NUCLEOTIDE SEQUENCE [LARGE SCALE GENOMIC DNA]</scope>
    <source>
        <strain evidence="4 5">Q31a</strain>
    </source>
</reference>
<name>A0A518G6Q0_9BACT</name>
<proteinExistence type="predicted"/>
<dbReference type="PANTHER" id="PTHR35889">
    <property type="entry name" value="CYCLOINULO-OLIGOSACCHARIDE FRUCTANOTRANSFERASE-RELATED"/>
    <property type="match status" value="1"/>
</dbReference>
<keyword evidence="2" id="KW-1133">Transmembrane helix</keyword>
<gene>
    <name evidence="4" type="ORF">Q31a_25770</name>
</gene>
<evidence type="ECO:0000256" key="1">
    <source>
        <dbReference type="SAM" id="MobiDB-lite"/>
    </source>
</evidence>
<feature type="transmembrane region" description="Helical" evidence="2">
    <location>
        <begin position="107"/>
        <end position="128"/>
    </location>
</feature>
<organism evidence="4 5">
    <name type="scientific">Aureliella helgolandensis</name>
    <dbReference type="NCBI Taxonomy" id="2527968"/>
    <lineage>
        <taxon>Bacteria</taxon>
        <taxon>Pseudomonadati</taxon>
        <taxon>Planctomycetota</taxon>
        <taxon>Planctomycetia</taxon>
        <taxon>Pirellulales</taxon>
        <taxon>Pirellulaceae</taxon>
        <taxon>Aureliella</taxon>
    </lineage>
</organism>
<evidence type="ECO:0000256" key="2">
    <source>
        <dbReference type="SAM" id="Phobius"/>
    </source>
</evidence>
<protein>
    <recommendedName>
        <fullName evidence="3">DUF1553 domain-containing protein</fullName>
    </recommendedName>
</protein>
<feature type="region of interest" description="Disordered" evidence="1">
    <location>
        <begin position="76"/>
        <end position="96"/>
    </location>
</feature>
<evidence type="ECO:0000313" key="5">
    <source>
        <dbReference type="Proteomes" id="UP000318017"/>
    </source>
</evidence>
<feature type="compositionally biased region" description="Polar residues" evidence="1">
    <location>
        <begin position="77"/>
        <end position="90"/>
    </location>
</feature>
<sequence>MNEETGQAGLNEKILDAFLEEMLTEQHPPDLTERIRNAWLAEQAALRNNSSAAPLPELVASRPVRPGMAAAVGEVLESSTNSRTQSGKSTVQHRKDLKRKRLERNRIFGSCLALTATGLLAFMGWKILGPDGFPPNAAPQQVAVDGAALSPKKQADTTPQVADNSQAQAASDLPTTPGEAIDIDDLPFQQPAPLVAKSSENAAKEDLRVTPLPTSQIVAHIDSRFEGLWQELGVTPRERLHDRQLFTKFFSALGADEALINSVASTLPTEKDSNTPETWLAQTLARPPLAELLAERWIRRWFSSSPANFESPSVAALEQQMVGRITGHQPWNGVVVDLFGQELEEDSSSYAFVKSFAGGGNHRLTQRIGKHFLNTNLGCVRCHDPRLGKEPNSELVQQESYWSLLAMFNGIETEGARRRNRDVVDNQSTLFADQSPKVFYDLLDGHLRSAEAALPDGTQWRTPQNQLPRKALAEWVAKSPYMDQATVNSAWEILTGRPLVPQVRDVEVVGLETRQALLSTLAGQYRAHNRDLTELLGWIAASQVFARSPTELSQLEWLDASEAELEKLKLAELVFAAAPAASPAPRNLEETLTIALQWRGGHAQQDRSALAQFGPSPATDKKNSKNNKNAPEQSQGSSAGASVMPPIDFAISSNRPTPRELEYIQKLLSSQRLSWEQRVEHIVGLNLDYSANEQVRQLANRLLQEHSGNAEAALLDLLWAVDSARGN</sequence>
<dbReference type="PANTHER" id="PTHR35889:SF3">
    <property type="entry name" value="F-BOX DOMAIN-CONTAINING PROTEIN"/>
    <property type="match status" value="1"/>
</dbReference>
<feature type="compositionally biased region" description="Polar residues" evidence="1">
    <location>
        <begin position="156"/>
        <end position="169"/>
    </location>
</feature>
<dbReference type="AlphaFoldDB" id="A0A518G6Q0"/>
<dbReference type="RefSeq" id="WP_145077765.1">
    <property type="nucleotide sequence ID" value="NZ_CP036298.1"/>
</dbReference>
<accession>A0A518G6Q0</accession>